<name>A0A6J6DA55_9ZZZZ</name>
<dbReference type="InterPro" id="IPR003439">
    <property type="entry name" value="ABC_transporter-like_ATP-bd"/>
</dbReference>
<protein>
    <submittedName>
        <fullName evidence="5">Unannotated protein</fullName>
    </submittedName>
</protein>
<accession>A0A6J6DA55</accession>
<dbReference type="InterPro" id="IPR050153">
    <property type="entry name" value="Metal_Ion_Import_ABC"/>
</dbReference>
<dbReference type="InterPro" id="IPR027417">
    <property type="entry name" value="P-loop_NTPase"/>
</dbReference>
<dbReference type="AlphaFoldDB" id="A0A6J6DA55"/>
<dbReference type="Pfam" id="PF00005">
    <property type="entry name" value="ABC_tran"/>
    <property type="match status" value="1"/>
</dbReference>
<keyword evidence="3" id="KW-0067">ATP-binding</keyword>
<dbReference type="GO" id="GO:0016887">
    <property type="term" value="F:ATP hydrolysis activity"/>
    <property type="evidence" value="ECO:0007669"/>
    <property type="project" value="InterPro"/>
</dbReference>
<evidence type="ECO:0000256" key="2">
    <source>
        <dbReference type="ARBA" id="ARBA00022741"/>
    </source>
</evidence>
<evidence type="ECO:0000256" key="3">
    <source>
        <dbReference type="ARBA" id="ARBA00022840"/>
    </source>
</evidence>
<feature type="domain" description="ABC transporter" evidence="4">
    <location>
        <begin position="5"/>
        <end position="245"/>
    </location>
</feature>
<dbReference type="EMBL" id="CAEZVY010000029">
    <property type="protein sequence ID" value="CAB4638899.1"/>
    <property type="molecule type" value="Genomic_DNA"/>
</dbReference>
<dbReference type="SUPFAM" id="SSF52540">
    <property type="entry name" value="P-loop containing nucleoside triphosphate hydrolases"/>
    <property type="match status" value="1"/>
</dbReference>
<evidence type="ECO:0000313" key="6">
    <source>
        <dbReference type="EMBL" id="CAB4638899.1"/>
    </source>
</evidence>
<dbReference type="GO" id="GO:0055085">
    <property type="term" value="P:transmembrane transport"/>
    <property type="evidence" value="ECO:0007669"/>
    <property type="project" value="InterPro"/>
</dbReference>
<proteinExistence type="predicted"/>
<reference evidence="5" key="1">
    <citation type="submission" date="2020-05" db="EMBL/GenBank/DDBJ databases">
        <authorList>
            <person name="Chiriac C."/>
            <person name="Salcher M."/>
            <person name="Ghai R."/>
            <person name="Kavagutti S V."/>
        </authorList>
    </citation>
    <scope>NUCLEOTIDE SEQUENCE</scope>
</reference>
<keyword evidence="2" id="KW-0547">Nucleotide-binding</keyword>
<dbReference type="SMART" id="SM00382">
    <property type="entry name" value="AAA"/>
    <property type="match status" value="1"/>
</dbReference>
<dbReference type="GO" id="GO:0016020">
    <property type="term" value="C:membrane"/>
    <property type="evidence" value="ECO:0007669"/>
    <property type="project" value="InterPro"/>
</dbReference>
<dbReference type="PROSITE" id="PS50893">
    <property type="entry name" value="ABC_TRANSPORTER_2"/>
    <property type="match status" value="1"/>
</dbReference>
<dbReference type="InterPro" id="IPR003593">
    <property type="entry name" value="AAA+_ATPase"/>
</dbReference>
<sequence>MTTVALLDNVGFERDGRPILRDISWTIDQSQRWVIVGPNGAGKTTLLGMLASFVQPSQGTVTILGERLGKTDVFELRPRVGFASSDMARRIPDNETVTDAVLTAAWGVTGRWQETYEDIDVRRAKRVLSEWRLDHLAANYVGTLSDGERKRVQIARAVMTDPELLLLDEPAGSLDVGSREDVIEMLDHFSGEASSPAMVMVTHYVEEIPAGFTHILVLQDGAIIAQGPIADTLTGEVMSEAFGRPLSITHNNGRYQATAL</sequence>
<dbReference type="EMBL" id="CAEZTM010000002">
    <property type="protein sequence ID" value="CAB4560787.1"/>
    <property type="molecule type" value="Genomic_DNA"/>
</dbReference>
<keyword evidence="1" id="KW-0813">Transport</keyword>
<dbReference type="InterPro" id="IPR015856">
    <property type="entry name" value="ABC_transpr_CbiO/EcfA_su"/>
</dbReference>
<dbReference type="Gene3D" id="3.40.50.300">
    <property type="entry name" value="P-loop containing nucleotide triphosphate hydrolases"/>
    <property type="match status" value="1"/>
</dbReference>
<organism evidence="5">
    <name type="scientific">freshwater metagenome</name>
    <dbReference type="NCBI Taxonomy" id="449393"/>
    <lineage>
        <taxon>unclassified sequences</taxon>
        <taxon>metagenomes</taxon>
        <taxon>ecological metagenomes</taxon>
    </lineage>
</organism>
<dbReference type="GO" id="GO:0005524">
    <property type="term" value="F:ATP binding"/>
    <property type="evidence" value="ECO:0007669"/>
    <property type="project" value="UniProtKB-KW"/>
</dbReference>
<evidence type="ECO:0000313" key="5">
    <source>
        <dbReference type="EMBL" id="CAB4560787.1"/>
    </source>
</evidence>
<gene>
    <name evidence="5" type="ORF">UFOPK1684_00074</name>
    <name evidence="6" type="ORF">UFOPK2158_00400</name>
</gene>
<dbReference type="CDD" id="cd03225">
    <property type="entry name" value="ABC_cobalt_CbiO_domain1"/>
    <property type="match status" value="1"/>
</dbReference>
<evidence type="ECO:0000259" key="4">
    <source>
        <dbReference type="PROSITE" id="PS50893"/>
    </source>
</evidence>
<dbReference type="PANTHER" id="PTHR42734">
    <property type="entry name" value="METAL TRANSPORT SYSTEM ATP-BINDING PROTEIN TM_0124-RELATED"/>
    <property type="match status" value="1"/>
</dbReference>
<evidence type="ECO:0000256" key="1">
    <source>
        <dbReference type="ARBA" id="ARBA00022448"/>
    </source>
</evidence>